<sequence length="740" mass="83604">MGSYLDELGEMFKDLQASEEFDKQCLLQAQERFYNSMQDKESEPALFTLRASLPVERRPAVPLAGLRPIRAKDLGIGKRHHGRVLFGTLCADAHKIVDIMTVLEDEYGDGVRLAVCNPSLSMPISTQEVRRMYPKGAKVAVKEPYLKRAQDGMLMLRVNNPEHVEFVTSFQVNPQTASAVDLLQLRNNGNSCFKNQDWKGALGYYSKCIQLALSHKHGTEFPRSSKVEKFQKEVDDALLYSYSNRAEAKLKLKKYGLAVPDCDQALQVDPLHLKSIFRKGRALQELGEYRLSCDCLLLALQQCPSSEEIKLLYERSKKLDDENQQGKFDLSSYFLNNCNPEDAPEVSDFIGPVTIERSVGRGRGLFASDDIGVGETVLVENAIAMTGVYRSMVERDLINNSARMPECVKNDTVSKVISCALSSSRILQQLECLLDSERQVPDMDLFRINKGNWSKYDVCKGRQNLQLDKEKLIKAMERNLLLTQMTNGVDIFTENQNIPTSSMVDERWGFWALASFINHSCFPNAKCMVVGKSMFVIAVRKITAGEEITVPYFHSLFPLAKREKVCKRMGFDCVCERCMFERSLGPAFAKISESLDNVILSRRLLWLRNEPKKYLESIIEIAMWLEKEIEVQSHIITVAGKRLILASFEILYSIIFASGNLIYDLNITMPPSFPSILEVAEAAQHAEPGSCGPFHIYACLHEGVYKENSLFLRKAIEVGVTAFGRQEVEVIKSLLKVKPR</sequence>
<dbReference type="PANTHER" id="PTHR47643">
    <property type="entry name" value="TPR DOMAIN PROTEIN (AFU_ORTHOLOGUE AFUA_5G12710)"/>
    <property type="match status" value="1"/>
</dbReference>
<name>A0AA38FH62_TAXCH</name>
<gene>
    <name evidence="2" type="ORF">KI387_013693</name>
</gene>
<dbReference type="Gene3D" id="2.170.270.10">
    <property type="entry name" value="SET domain"/>
    <property type="match status" value="1"/>
</dbReference>
<evidence type="ECO:0000259" key="1">
    <source>
        <dbReference type="PROSITE" id="PS50280"/>
    </source>
</evidence>
<keyword evidence="3" id="KW-1185">Reference proteome</keyword>
<dbReference type="PROSITE" id="PS50280">
    <property type="entry name" value="SET"/>
    <property type="match status" value="1"/>
</dbReference>
<comment type="caution">
    <text evidence="2">The sequence shown here is derived from an EMBL/GenBank/DDBJ whole genome shotgun (WGS) entry which is preliminary data.</text>
</comment>
<dbReference type="InterPro" id="IPR001214">
    <property type="entry name" value="SET_dom"/>
</dbReference>
<dbReference type="InterPro" id="IPR053209">
    <property type="entry name" value="Gramillin-biosynth_MTr"/>
</dbReference>
<protein>
    <recommendedName>
        <fullName evidence="1">SET domain-containing protein</fullName>
    </recommendedName>
</protein>
<organism evidence="2 3">
    <name type="scientific">Taxus chinensis</name>
    <name type="common">Chinese yew</name>
    <name type="synonym">Taxus wallichiana var. chinensis</name>
    <dbReference type="NCBI Taxonomy" id="29808"/>
    <lineage>
        <taxon>Eukaryota</taxon>
        <taxon>Viridiplantae</taxon>
        <taxon>Streptophyta</taxon>
        <taxon>Embryophyta</taxon>
        <taxon>Tracheophyta</taxon>
        <taxon>Spermatophyta</taxon>
        <taxon>Pinopsida</taxon>
        <taxon>Pinidae</taxon>
        <taxon>Conifers II</taxon>
        <taxon>Cupressales</taxon>
        <taxon>Taxaceae</taxon>
        <taxon>Taxus</taxon>
    </lineage>
</organism>
<dbReference type="SUPFAM" id="SSF48452">
    <property type="entry name" value="TPR-like"/>
    <property type="match status" value="1"/>
</dbReference>
<evidence type="ECO:0000313" key="2">
    <source>
        <dbReference type="EMBL" id="KAH9302110.1"/>
    </source>
</evidence>
<feature type="non-terminal residue" evidence="2">
    <location>
        <position position="740"/>
    </location>
</feature>
<proteinExistence type="predicted"/>
<dbReference type="InterPro" id="IPR011990">
    <property type="entry name" value="TPR-like_helical_dom_sf"/>
</dbReference>
<reference evidence="2 3" key="1">
    <citation type="journal article" date="2021" name="Nat. Plants">
        <title>The Taxus genome provides insights into paclitaxel biosynthesis.</title>
        <authorList>
            <person name="Xiong X."/>
            <person name="Gou J."/>
            <person name="Liao Q."/>
            <person name="Li Y."/>
            <person name="Zhou Q."/>
            <person name="Bi G."/>
            <person name="Li C."/>
            <person name="Du R."/>
            <person name="Wang X."/>
            <person name="Sun T."/>
            <person name="Guo L."/>
            <person name="Liang H."/>
            <person name="Lu P."/>
            <person name="Wu Y."/>
            <person name="Zhang Z."/>
            <person name="Ro D.K."/>
            <person name="Shang Y."/>
            <person name="Huang S."/>
            <person name="Yan J."/>
        </authorList>
    </citation>
    <scope>NUCLEOTIDE SEQUENCE [LARGE SCALE GENOMIC DNA]</scope>
    <source>
        <strain evidence="2">Ta-2019</strain>
    </source>
</reference>
<dbReference type="Pfam" id="PF00856">
    <property type="entry name" value="SET"/>
    <property type="match status" value="1"/>
</dbReference>
<evidence type="ECO:0000313" key="3">
    <source>
        <dbReference type="Proteomes" id="UP000824469"/>
    </source>
</evidence>
<dbReference type="InterPro" id="IPR046341">
    <property type="entry name" value="SET_dom_sf"/>
</dbReference>
<dbReference type="AlphaFoldDB" id="A0AA38FH62"/>
<dbReference type="SMART" id="SM00317">
    <property type="entry name" value="SET"/>
    <property type="match status" value="1"/>
</dbReference>
<dbReference type="SMART" id="SM00028">
    <property type="entry name" value="TPR"/>
    <property type="match status" value="3"/>
</dbReference>
<dbReference type="EMBL" id="JAHRHJ020000009">
    <property type="protein sequence ID" value="KAH9302110.1"/>
    <property type="molecule type" value="Genomic_DNA"/>
</dbReference>
<dbReference type="Proteomes" id="UP000824469">
    <property type="component" value="Unassembled WGS sequence"/>
</dbReference>
<dbReference type="PANTHER" id="PTHR47643:SF2">
    <property type="entry name" value="TPR DOMAIN PROTEIN (AFU_ORTHOLOGUE AFUA_5G12710)"/>
    <property type="match status" value="1"/>
</dbReference>
<dbReference type="Gene3D" id="1.25.40.10">
    <property type="entry name" value="Tetratricopeptide repeat domain"/>
    <property type="match status" value="1"/>
</dbReference>
<dbReference type="OMA" id="NLQHWGF"/>
<dbReference type="CDD" id="cd20071">
    <property type="entry name" value="SET_SMYD"/>
    <property type="match status" value="1"/>
</dbReference>
<dbReference type="InterPro" id="IPR019734">
    <property type="entry name" value="TPR_rpt"/>
</dbReference>
<feature type="domain" description="SET" evidence="1">
    <location>
        <begin position="351"/>
        <end position="553"/>
    </location>
</feature>
<accession>A0AA38FH62</accession>
<dbReference type="SUPFAM" id="SSF82199">
    <property type="entry name" value="SET domain"/>
    <property type="match status" value="1"/>
</dbReference>